<dbReference type="EMBL" id="CAAHDH010000001">
    <property type="protein sequence ID" value="VGM37312.1"/>
    <property type="molecule type" value="Genomic_DNA"/>
</dbReference>
<feature type="region of interest" description="Disordered" evidence="1">
    <location>
        <begin position="295"/>
        <end position="348"/>
    </location>
</feature>
<evidence type="ECO:0000313" key="2">
    <source>
        <dbReference type="EMBL" id="VGM37312.1"/>
    </source>
</evidence>
<sequence>MKKIVLVIILIILPISTGYAFLPLLIAGADFAGAAALRTAISRGAAQLAVSAAERQVLENATKTALNQSVKRLIAMSPNPTKFQLATGAITWAGLGSALLDLGDEIFGVDQSAGVSSGDSADNGRKFYVGAGSGGTKPYFSGDYPESLIYSAYRYQSSNGLLPCNSASGCTYSAGFSVLSSSTGSSGSTTYQIQYQNSYSTSSGSTVTVDRTASYTVLPNASYDSSITPQSADITAEQEETAKNTPLNPQRLADVANALLLDAASQSDYAGIPVSSSNPLVTAQDFTDALTAVGRTEPTNAEWTTPWEDLETTSDTDTGTDTGTGGGTDSGSGSETATEPTLDSSPDGKTILSPLVNLFPADWGNFSVGSRDAACPVAEFEIWDKKFVIDSHCGLIEQNRELIKIIFLIVWAFSAFRRVMSA</sequence>
<evidence type="ECO:0000256" key="1">
    <source>
        <dbReference type="SAM" id="MobiDB-lite"/>
    </source>
</evidence>
<proteinExistence type="predicted"/>
<name>A0A486UEQ8_KLEPN</name>
<protein>
    <submittedName>
        <fullName evidence="2">Uncharacterized protein</fullName>
    </submittedName>
</protein>
<organism evidence="2">
    <name type="scientific">Klebsiella pneumoniae</name>
    <dbReference type="NCBI Taxonomy" id="573"/>
    <lineage>
        <taxon>Bacteria</taxon>
        <taxon>Pseudomonadati</taxon>
        <taxon>Pseudomonadota</taxon>
        <taxon>Gammaproteobacteria</taxon>
        <taxon>Enterobacterales</taxon>
        <taxon>Enterobacteriaceae</taxon>
        <taxon>Klebsiella/Raoultella group</taxon>
        <taxon>Klebsiella</taxon>
        <taxon>Klebsiella pneumoniae complex</taxon>
    </lineage>
</organism>
<gene>
    <name evidence="2" type="ORF">SAMEA4873563_00953</name>
</gene>
<dbReference type="AlphaFoldDB" id="A0A486UEQ8"/>
<feature type="compositionally biased region" description="Polar residues" evidence="1">
    <location>
        <begin position="335"/>
        <end position="344"/>
    </location>
</feature>
<accession>A0A486UEQ8</accession>
<reference evidence="2" key="1">
    <citation type="submission" date="2019-03" db="EMBL/GenBank/DDBJ databases">
        <authorList>
            <consortium name="Pathogen Informatics"/>
        </authorList>
    </citation>
    <scope>NUCLEOTIDE SEQUENCE</scope>
    <source>
        <strain evidence="2">5012STDY7626362</strain>
    </source>
</reference>